<feature type="non-terminal residue" evidence="1">
    <location>
        <position position="1"/>
    </location>
</feature>
<dbReference type="EMBL" id="DWYS01000002">
    <property type="protein sequence ID" value="HJB06277.1"/>
    <property type="molecule type" value="Genomic_DNA"/>
</dbReference>
<proteinExistence type="predicted"/>
<organism evidence="1 2">
    <name type="scientific">Candidatus Enterocloster faecavium</name>
    <dbReference type="NCBI Taxonomy" id="2838560"/>
    <lineage>
        <taxon>Bacteria</taxon>
        <taxon>Bacillati</taxon>
        <taxon>Bacillota</taxon>
        <taxon>Clostridia</taxon>
        <taxon>Lachnospirales</taxon>
        <taxon>Lachnospiraceae</taxon>
        <taxon>Enterocloster</taxon>
    </lineage>
</organism>
<evidence type="ECO:0000313" key="1">
    <source>
        <dbReference type="EMBL" id="HJB06277.1"/>
    </source>
</evidence>
<sequence>GAEELLAQIRQQGYSKSVMRRAQQYCIQVYDRDFEKLYGAGMVREVSADIEDFFELVKESQYTEDMGLDLGVELGMAVVL</sequence>
<accession>A0A9D2RKR9</accession>
<reference evidence="1" key="2">
    <citation type="submission" date="2021-04" db="EMBL/GenBank/DDBJ databases">
        <authorList>
            <person name="Gilroy R."/>
        </authorList>
    </citation>
    <scope>NUCLEOTIDE SEQUENCE</scope>
    <source>
        <strain evidence="1">CHK188-4685</strain>
    </source>
</reference>
<evidence type="ECO:0000313" key="2">
    <source>
        <dbReference type="Proteomes" id="UP000886804"/>
    </source>
</evidence>
<protein>
    <submittedName>
        <fullName evidence="1">CRISPR-associated helicase/endonuclease Cas3</fullName>
    </submittedName>
</protein>
<dbReference type="Proteomes" id="UP000886804">
    <property type="component" value="Unassembled WGS sequence"/>
</dbReference>
<gene>
    <name evidence="1" type="ORF">H9716_00200</name>
</gene>
<comment type="caution">
    <text evidence="1">The sequence shown here is derived from an EMBL/GenBank/DDBJ whole genome shotgun (WGS) entry which is preliminary data.</text>
</comment>
<name>A0A9D2RKR9_9FIRM</name>
<dbReference type="AlphaFoldDB" id="A0A9D2RKR9"/>
<reference evidence="1" key="1">
    <citation type="journal article" date="2021" name="PeerJ">
        <title>Extensive microbial diversity within the chicken gut microbiome revealed by metagenomics and culture.</title>
        <authorList>
            <person name="Gilroy R."/>
            <person name="Ravi A."/>
            <person name="Getino M."/>
            <person name="Pursley I."/>
            <person name="Horton D.L."/>
            <person name="Alikhan N.F."/>
            <person name="Baker D."/>
            <person name="Gharbi K."/>
            <person name="Hall N."/>
            <person name="Watson M."/>
            <person name="Adriaenssens E.M."/>
            <person name="Foster-Nyarko E."/>
            <person name="Jarju S."/>
            <person name="Secka A."/>
            <person name="Antonio M."/>
            <person name="Oren A."/>
            <person name="Chaudhuri R.R."/>
            <person name="La Ragione R."/>
            <person name="Hildebrand F."/>
            <person name="Pallen M.J."/>
        </authorList>
    </citation>
    <scope>NUCLEOTIDE SEQUENCE</scope>
    <source>
        <strain evidence="1">CHK188-4685</strain>
    </source>
</reference>